<evidence type="ECO:0000256" key="3">
    <source>
        <dbReference type="ARBA" id="ARBA00022842"/>
    </source>
</evidence>
<dbReference type="Pfam" id="PF08282">
    <property type="entry name" value="Hydrolase_3"/>
    <property type="match status" value="2"/>
</dbReference>
<dbReference type="PANTHER" id="PTHR10000:SF58">
    <property type="entry name" value="PYRIDOXAL PHOSPHATE PHOSPHATASE YBHA"/>
    <property type="match status" value="1"/>
</dbReference>
<evidence type="ECO:0000313" key="6">
    <source>
        <dbReference type="Proteomes" id="UP000237073"/>
    </source>
</evidence>
<dbReference type="GO" id="GO:0005829">
    <property type="term" value="C:cytosol"/>
    <property type="evidence" value="ECO:0007669"/>
    <property type="project" value="TreeGrafter"/>
</dbReference>
<dbReference type="RefSeq" id="WP_103676765.1">
    <property type="nucleotide sequence ID" value="NZ_PQGD01000015.1"/>
</dbReference>
<keyword evidence="3" id="KW-0460">Magnesium</keyword>
<dbReference type="EMBL" id="PQGD01000015">
    <property type="protein sequence ID" value="POP46178.1"/>
    <property type="molecule type" value="Genomic_DNA"/>
</dbReference>
<accession>A0A2P5GLN1</accession>
<dbReference type="OrthoDB" id="9781413at2"/>
<sequence length="244" mass="27564">MSWRLIAFDLDGTLLNRNKHILPASQAVLRQLQAMSYKIILVTGRSHIQAFDYYQMLALTEPMICCNGSYIYQPAHQHYLYTLPIMHSQAESIITKIHPLKPTILADDRVMTGGDALNVRENIWQISIVHRQLEQLHHIADYVQHELNLTCTWSWRYQLDIIQANCSKGQSLARYAQQQHIAMRDVIAFGDNDNDAEMLHLAGLGIAMGNASTRAKACADMVTGDNNTPAIADFLTNLLALEAY</sequence>
<organism evidence="5 7">
    <name type="scientific">Superficieibacter electus</name>
    <dbReference type="NCBI Taxonomy" id="2022662"/>
    <lineage>
        <taxon>Bacteria</taxon>
        <taxon>Pseudomonadati</taxon>
        <taxon>Pseudomonadota</taxon>
        <taxon>Gammaproteobacteria</taxon>
        <taxon>Enterobacterales</taxon>
        <taxon>Enterobacteriaceae</taxon>
        <taxon>Superficieibacter</taxon>
    </lineage>
</organism>
<dbReference type="InterPro" id="IPR023214">
    <property type="entry name" value="HAD_sf"/>
</dbReference>
<dbReference type="CDD" id="cd07516">
    <property type="entry name" value="HAD_Pase"/>
    <property type="match status" value="1"/>
</dbReference>
<protein>
    <submittedName>
        <fullName evidence="5">Hydrolase</fullName>
    </submittedName>
</protein>
<evidence type="ECO:0000313" key="7">
    <source>
        <dbReference type="Proteomes" id="UP000247005"/>
    </source>
</evidence>
<dbReference type="Proteomes" id="UP000247005">
    <property type="component" value="Unassembled WGS sequence"/>
</dbReference>
<proteinExistence type="predicted"/>
<evidence type="ECO:0000313" key="5">
    <source>
        <dbReference type="EMBL" id="POP46178.1"/>
    </source>
</evidence>
<dbReference type="EMBL" id="PQGE01000012">
    <property type="protein sequence ID" value="POP43769.1"/>
    <property type="molecule type" value="Genomic_DNA"/>
</dbReference>
<dbReference type="SUPFAM" id="SSF56784">
    <property type="entry name" value="HAD-like"/>
    <property type="match status" value="1"/>
</dbReference>
<reference evidence="6 7" key="1">
    <citation type="submission" date="2018-01" db="EMBL/GenBank/DDBJ databases">
        <title>Superficieibacter electus gen. nov., sp. nov., an extended-spectrum beta-lactamase possessing member of the Enterobacteriaceae family, isolated from intensive care unit surfaces.</title>
        <authorList>
            <person name="Potter R.F."/>
            <person name="D'Souza A.W."/>
        </authorList>
    </citation>
    <scope>NUCLEOTIDE SEQUENCE [LARGE SCALE GENOMIC DNA]</scope>
    <source>
        <strain evidence="5 7">BP-1</strain>
        <strain evidence="4 6">BP-2</strain>
    </source>
</reference>
<evidence type="ECO:0000256" key="1">
    <source>
        <dbReference type="ARBA" id="ARBA00022723"/>
    </source>
</evidence>
<evidence type="ECO:0000313" key="4">
    <source>
        <dbReference type="EMBL" id="POP43769.1"/>
    </source>
</evidence>
<comment type="caution">
    <text evidence="5">The sequence shown here is derived from an EMBL/GenBank/DDBJ whole genome shotgun (WGS) entry which is preliminary data.</text>
</comment>
<dbReference type="AlphaFoldDB" id="A0A2P5GLN1"/>
<gene>
    <name evidence="5" type="ORF">CHU32_18725</name>
    <name evidence="4" type="ORF">CHU33_14355</name>
</gene>
<dbReference type="PROSITE" id="PS01228">
    <property type="entry name" value="COF_1"/>
    <property type="match status" value="1"/>
</dbReference>
<evidence type="ECO:0000256" key="2">
    <source>
        <dbReference type="ARBA" id="ARBA00022801"/>
    </source>
</evidence>
<dbReference type="InterPro" id="IPR006379">
    <property type="entry name" value="HAD-SF_hydro_IIB"/>
</dbReference>
<keyword evidence="1" id="KW-0479">Metal-binding</keyword>
<dbReference type="PROSITE" id="PS01229">
    <property type="entry name" value="COF_2"/>
    <property type="match status" value="1"/>
</dbReference>
<dbReference type="Gene3D" id="3.40.50.1000">
    <property type="entry name" value="HAD superfamily/HAD-like"/>
    <property type="match status" value="2"/>
</dbReference>
<dbReference type="Proteomes" id="UP000237073">
    <property type="component" value="Unassembled WGS sequence"/>
</dbReference>
<name>A0A2P5GLN1_9ENTR</name>
<keyword evidence="2 5" id="KW-0378">Hydrolase</keyword>
<dbReference type="Gene3D" id="3.30.1240.10">
    <property type="match status" value="2"/>
</dbReference>
<dbReference type="PANTHER" id="PTHR10000">
    <property type="entry name" value="PHOSPHOSERINE PHOSPHATASE"/>
    <property type="match status" value="1"/>
</dbReference>
<dbReference type="GO" id="GO:0016791">
    <property type="term" value="F:phosphatase activity"/>
    <property type="evidence" value="ECO:0007669"/>
    <property type="project" value="TreeGrafter"/>
</dbReference>
<dbReference type="InterPro" id="IPR036412">
    <property type="entry name" value="HAD-like_sf"/>
</dbReference>
<dbReference type="GO" id="GO:0000287">
    <property type="term" value="F:magnesium ion binding"/>
    <property type="evidence" value="ECO:0007669"/>
    <property type="project" value="UniProtKB-ARBA"/>
</dbReference>
<dbReference type="NCBIfam" id="TIGR01484">
    <property type="entry name" value="HAD-SF-IIB"/>
    <property type="match status" value="1"/>
</dbReference>
<keyword evidence="6" id="KW-1185">Reference proteome</keyword>